<evidence type="ECO:0000313" key="2">
    <source>
        <dbReference type="Proteomes" id="UP000055024"/>
    </source>
</evidence>
<comment type="caution">
    <text evidence="1">The sequence shown here is derived from an EMBL/GenBank/DDBJ whole genome shotgun (WGS) entry which is preliminary data.</text>
</comment>
<dbReference type="OrthoDB" id="5942005at2759"/>
<reference evidence="1 2" key="1">
    <citation type="submission" date="2015-01" db="EMBL/GenBank/DDBJ databases">
        <title>Evolution of Trichinella species and genotypes.</title>
        <authorList>
            <person name="Korhonen P.K."/>
            <person name="Edoardo P."/>
            <person name="Giuseppe L.R."/>
            <person name="Gasser R.B."/>
        </authorList>
    </citation>
    <scope>NUCLEOTIDE SEQUENCE [LARGE SCALE GENOMIC DNA]</scope>
    <source>
        <strain evidence="1">ISS1029</strain>
    </source>
</reference>
<dbReference type="Proteomes" id="UP000055024">
    <property type="component" value="Unassembled WGS sequence"/>
</dbReference>
<protein>
    <submittedName>
        <fullName evidence="1">Uncharacterized protein</fullName>
    </submittedName>
</protein>
<keyword evidence="2" id="KW-1185">Reference proteome</keyword>
<evidence type="ECO:0000313" key="1">
    <source>
        <dbReference type="EMBL" id="KRZ08264.1"/>
    </source>
</evidence>
<organism evidence="1 2">
    <name type="scientific">Trichinella zimbabwensis</name>
    <dbReference type="NCBI Taxonomy" id="268475"/>
    <lineage>
        <taxon>Eukaryota</taxon>
        <taxon>Metazoa</taxon>
        <taxon>Ecdysozoa</taxon>
        <taxon>Nematoda</taxon>
        <taxon>Enoplea</taxon>
        <taxon>Dorylaimia</taxon>
        <taxon>Trichinellida</taxon>
        <taxon>Trichinellidae</taxon>
        <taxon>Trichinella</taxon>
    </lineage>
</organism>
<gene>
    <name evidence="1" type="ORF">T11_5453</name>
</gene>
<dbReference type="EMBL" id="JYDP01000089">
    <property type="protein sequence ID" value="KRZ08264.1"/>
    <property type="molecule type" value="Genomic_DNA"/>
</dbReference>
<name>A0A0V1HBV5_9BILA</name>
<sequence>MRMEKPNRAPPWSVKLPFIRQWRGRVPPLLFGQAEPKLLDSGEGKAYAFCAKEVGETLLFCPHWMRMDLVLSRCFHEGKFRAKSQCSWERRLAAPILAPQGWGTFRDFVNFIQGRQGFSSSNSSWLRWLLVRPDRSASLVPHHYPITCTTGFLASVDVLTFS</sequence>
<accession>A0A0V1HBV5</accession>
<proteinExistence type="predicted"/>
<dbReference type="AlphaFoldDB" id="A0A0V1HBV5"/>